<name>A0A0R2BBR1_SECCO</name>
<feature type="compositionally biased region" description="Basic residues" evidence="3">
    <location>
        <begin position="1078"/>
        <end position="1089"/>
    </location>
</feature>
<keyword evidence="1" id="KW-1188">Viral release from host cell</keyword>
<dbReference type="EMBL" id="AYYR01000106">
    <property type="protein sequence ID" value="KRM74011.1"/>
    <property type="molecule type" value="Genomic_DNA"/>
</dbReference>
<organism evidence="6 7">
    <name type="scientific">Secundilactobacillus collinoides DSM 20515 = JCM 1123</name>
    <dbReference type="NCBI Taxonomy" id="1423733"/>
    <lineage>
        <taxon>Bacteria</taxon>
        <taxon>Bacillati</taxon>
        <taxon>Bacillota</taxon>
        <taxon>Bacilli</taxon>
        <taxon>Lactobacillales</taxon>
        <taxon>Lactobacillaceae</taxon>
        <taxon>Secundilactobacillus</taxon>
    </lineage>
</organism>
<feature type="domain" description="Phage tail lysozyme" evidence="5">
    <location>
        <begin position="1721"/>
        <end position="1838"/>
    </location>
</feature>
<feature type="coiled-coil region" evidence="2">
    <location>
        <begin position="4"/>
        <end position="57"/>
    </location>
</feature>
<dbReference type="InterPro" id="IPR011055">
    <property type="entry name" value="Dup_hybrid_motif"/>
</dbReference>
<evidence type="ECO:0000313" key="7">
    <source>
        <dbReference type="Proteomes" id="UP000051845"/>
    </source>
</evidence>
<dbReference type="InterPro" id="IPR010090">
    <property type="entry name" value="Phage_tape_meas"/>
</dbReference>
<evidence type="ECO:0000259" key="5">
    <source>
        <dbReference type="Pfam" id="PF18013"/>
    </source>
</evidence>
<gene>
    <name evidence="6" type="ORF">FC82_GL000782</name>
</gene>
<dbReference type="NCBIfam" id="TIGR01760">
    <property type="entry name" value="tape_meas_TP901"/>
    <property type="match status" value="1"/>
</dbReference>
<dbReference type="PATRIC" id="fig|1423733.4.peg.814"/>
<dbReference type="InterPro" id="IPR041219">
    <property type="entry name" value="Phage_lysozyme2"/>
</dbReference>
<dbReference type="PANTHER" id="PTHR37813">
    <property type="entry name" value="FELS-2 PROPHAGE PROTEIN"/>
    <property type="match status" value="1"/>
</dbReference>
<evidence type="ECO:0000256" key="2">
    <source>
        <dbReference type="SAM" id="Coils"/>
    </source>
</evidence>
<sequence>MDAIDRANDKMDRLIRSSREANNQLSHFGDRMSVQGLAKFEDKYDSLISKSKKLSDNLTSDVDNINNRLKGLADSSREYAGQIGKAFSDTSKEARNSFKRLPKEANFKVKTNLKQTSSDIDHANTRVQRFGTNGKTSFDNLSRSGRKTTKSFRNLYDAGNDFVNISSQIAMGAGMVGAAFLKSANEATNLQNKYITIKNLLKTGGESTSQSKRETSAMQKENNRFALQYGVSPTAMARGGEELVRRGYNGSQELASHKYFLQAARASGDPYNAVVNYGAPTLEQFGYKTKAGNSRRKMAAYTKKVLNEMAYGSDLTATNFEGMGNSLRYVGATAHSSNQGLARTVAGVGVLSNNGQDGSIAGTGLRKVMNSFAAPNMAAKSQQGQVMSALGLKPSDFQKANGQVKSLADNMDVLKKATAGMSSAQKFNVFHMFFGTTGQESGLILANNTKQLRSLTGQVSRAQKYGKNGYIATLAKKNMASWKNQIDVFKQYINIMGMGFTKTVLPLFTKALGVANKFLKVLIGLPSPIKKAAGYAAAFAGVWGGLKVGKGLLGLSGRMLGMGGSKSRASLTSRAVSAASDIEQAEVGSRFTGRKGPISSTRSGSTRFAQSRFGAATSSLSSDRLLKGMSYATIGLQIGGHAVSAFKKGVDSKQGGSQMWQAGGNAVGAGLGLALSGGNPLVAMIGSSVGGSVAKYIAGSKYIKNLARGGNIDGSNRKESIPGETGAGLQGPEAQVANELGYRQAMNARKNSNNKVHHRRVTLGLDKFGDKELKSFTSSFDKANDNWATVSKGTGSKINQNVYGSMRKGLKSYTSSEKSSSNKRVQWLLKEGVITKKRASSMEKSDSKYWNKRYSNASKGISKINRSEKNGGKGREAAISATNRAVSKLLTNNTNKETIIYGRLKDRTSKLSQQQARSIIRSSYKTMKSTVSSANKTYKSAKSAANKKYNSVRNAADKEYYVTHSISKKQHDKIISNARSQRDKTISAARTTKNKTIDNAETMHEKVVQKTSAMVKGNLKQMNTWTGKIKGIWGHFGNWWGNLWGGLTKLGHLGTKAMASDLTNGLKQNNSLLTQMKNGKKNPSKSKRTASKDANKLPGNVFAAHALGTSGAEMHSHAALVGEGGTELAYTVNGRKARLLGANGPEIAHVKHGERILNHRDTKKVLSGSYGNVLPGYAAGNMKLGSSNSLKSVEKLSKKTVKDYKNLSNGSSKQLDKFSKSSKSKWSNIHKATSKITHSTQKKTVTDYDQLQKGSYKQLVQFDKGNTSKWRNINSDTKHYTNQSKNQAISTYDSMQKGVQKQVNQMQSGVISSGKATATGFGHALGKMDNYAHSAMSNTVQQLNGGIKGIDKVLGQFGGNSSVINAIHYAKGSNGELSNDQLAIVNDAKSGPRQESIIRNNSLLIPHGNDRMIPLKKRDRVLNGSQTQELGRSMGIQHFAKGSGISHTELNKIISKNNAHPNRAFTNEFSSNISKSNTVLGNAIKGLSKLSTTKYGNPWSAEVWRQMDNARGDGGGAYGSGTWLHSPGSGFHDTSGMGYRGAVSGGLSIHDGNDFSGAHIIHAVHPGKVIRSGGAPRGWGGPIGIGQNMVTKSADGYYVIYQEFNGKNNSGAHTFVSVGDDVKAGQRIAALGPAGTHVHIGVSKRNPFSNNPDSTSGWFDVTKMKSTKAKKSSKESHKASSVLSKLVAKEIAPQLKWVGKHLKRSAGSIGSLGVSGSIESRAKTLYNAIKKAYPSATKKGIEAVLGNWKFESHLDPGISNSAGALGLGQWLDRGPALRRYAAQHHMSWKNAGAQIDFALHGDGANSAILKRVLRGNGSVSSLAAEFSNLWERGGHTQDHVNGAREIQAALHNNGGWSTKGKLNVYGEKDPEIAINPKKPNADNLIGSAISARSKTSNSVFSNESQKKMHKALLENLRKYNPLKGLSSHSNSTTKAHNNVTVNLNMNITVNANDKNAGTKVANDISKQVNEQVQAIFGNLMAKREGGFI</sequence>
<dbReference type="Pfam" id="PF10145">
    <property type="entry name" value="PhageMin_Tail"/>
    <property type="match status" value="1"/>
</dbReference>
<dbReference type="Pfam" id="PF18013">
    <property type="entry name" value="Phage_lysozyme2"/>
    <property type="match status" value="1"/>
</dbReference>
<evidence type="ECO:0000259" key="4">
    <source>
        <dbReference type="Pfam" id="PF10145"/>
    </source>
</evidence>
<reference evidence="6 7" key="1">
    <citation type="journal article" date="2015" name="Genome Announc.">
        <title>Expanding the biotechnology potential of lactobacilli through comparative genomics of 213 strains and associated genera.</title>
        <authorList>
            <person name="Sun Z."/>
            <person name="Harris H.M."/>
            <person name="McCann A."/>
            <person name="Guo C."/>
            <person name="Argimon S."/>
            <person name="Zhang W."/>
            <person name="Yang X."/>
            <person name="Jeffery I.B."/>
            <person name="Cooney J.C."/>
            <person name="Kagawa T.F."/>
            <person name="Liu W."/>
            <person name="Song Y."/>
            <person name="Salvetti E."/>
            <person name="Wrobel A."/>
            <person name="Rasinkangas P."/>
            <person name="Parkhill J."/>
            <person name="Rea M.C."/>
            <person name="O'Sullivan O."/>
            <person name="Ritari J."/>
            <person name="Douillard F.P."/>
            <person name="Paul Ross R."/>
            <person name="Yang R."/>
            <person name="Briner A.E."/>
            <person name="Felis G.E."/>
            <person name="de Vos W.M."/>
            <person name="Barrangou R."/>
            <person name="Klaenhammer T.R."/>
            <person name="Caufield P.W."/>
            <person name="Cui Y."/>
            <person name="Zhang H."/>
            <person name="O'Toole P.W."/>
        </authorList>
    </citation>
    <scope>NUCLEOTIDE SEQUENCE [LARGE SCALE GENOMIC DNA]</scope>
    <source>
        <strain evidence="6 7">DSM 20515</strain>
    </source>
</reference>
<dbReference type="PANTHER" id="PTHR37813:SF1">
    <property type="entry name" value="FELS-2 PROPHAGE PROTEIN"/>
    <property type="match status" value="1"/>
</dbReference>
<feature type="domain" description="Phage tail tape measure protein" evidence="4">
    <location>
        <begin position="220"/>
        <end position="435"/>
    </location>
</feature>
<dbReference type="Gene3D" id="2.70.70.10">
    <property type="entry name" value="Glucose Permease (Domain IIA)"/>
    <property type="match status" value="1"/>
</dbReference>
<evidence type="ECO:0000256" key="1">
    <source>
        <dbReference type="ARBA" id="ARBA00022612"/>
    </source>
</evidence>
<dbReference type="SUPFAM" id="SSF51261">
    <property type="entry name" value="Duplicated hybrid motif"/>
    <property type="match status" value="1"/>
</dbReference>
<dbReference type="CDD" id="cd12797">
    <property type="entry name" value="M23_peptidase"/>
    <property type="match status" value="1"/>
</dbReference>
<protein>
    <submittedName>
        <fullName evidence="6">Phage tail tape measure protein, TP901 family</fullName>
    </submittedName>
</protein>
<dbReference type="Proteomes" id="UP000051845">
    <property type="component" value="Unassembled WGS sequence"/>
</dbReference>
<feature type="region of interest" description="Disordered" evidence="3">
    <location>
        <begin position="1074"/>
        <end position="1096"/>
    </location>
</feature>
<evidence type="ECO:0000313" key="6">
    <source>
        <dbReference type="EMBL" id="KRM74011.1"/>
    </source>
</evidence>
<evidence type="ECO:0000256" key="3">
    <source>
        <dbReference type="SAM" id="MobiDB-lite"/>
    </source>
</evidence>
<accession>A0A0R2BBR1</accession>
<keyword evidence="2" id="KW-0175">Coiled coil</keyword>
<comment type="caution">
    <text evidence="6">The sequence shown here is derived from an EMBL/GenBank/DDBJ whole genome shotgun (WGS) entry which is preliminary data.</text>
</comment>
<proteinExistence type="predicted"/>